<reference evidence="3 4" key="1">
    <citation type="submission" date="2019-03" db="EMBL/GenBank/DDBJ databases">
        <title>Single cell metagenomics reveals metabolic interactions within the superorganism composed of flagellate Streblomastix strix and complex community of Bacteroidetes bacteria on its surface.</title>
        <authorList>
            <person name="Treitli S.C."/>
            <person name="Kolisko M."/>
            <person name="Husnik F."/>
            <person name="Keeling P."/>
            <person name="Hampl V."/>
        </authorList>
    </citation>
    <scope>NUCLEOTIDE SEQUENCE [LARGE SCALE GENOMIC DNA]</scope>
    <source>
        <strain evidence="3">ST1C</strain>
    </source>
</reference>
<feature type="region of interest" description="Disordered" evidence="1">
    <location>
        <begin position="1"/>
        <end position="73"/>
    </location>
</feature>
<protein>
    <recommendedName>
        <fullName evidence="2">C2 domain-containing protein</fullName>
    </recommendedName>
</protein>
<feature type="compositionally biased region" description="Polar residues" evidence="1">
    <location>
        <begin position="659"/>
        <end position="689"/>
    </location>
</feature>
<dbReference type="Pfam" id="PF00168">
    <property type="entry name" value="C2"/>
    <property type="match status" value="1"/>
</dbReference>
<evidence type="ECO:0000259" key="2">
    <source>
        <dbReference type="PROSITE" id="PS50004"/>
    </source>
</evidence>
<dbReference type="GO" id="GO:0008289">
    <property type="term" value="F:lipid binding"/>
    <property type="evidence" value="ECO:0007669"/>
    <property type="project" value="InterPro"/>
</dbReference>
<dbReference type="SMART" id="SM00239">
    <property type="entry name" value="C2"/>
    <property type="match status" value="1"/>
</dbReference>
<dbReference type="InterPro" id="IPR045050">
    <property type="entry name" value="Synaptotagmin_plant"/>
</dbReference>
<dbReference type="InterPro" id="IPR035892">
    <property type="entry name" value="C2_domain_sf"/>
</dbReference>
<dbReference type="GO" id="GO:0005783">
    <property type="term" value="C:endoplasmic reticulum"/>
    <property type="evidence" value="ECO:0007669"/>
    <property type="project" value="TreeGrafter"/>
</dbReference>
<dbReference type="OrthoDB" id="10251429at2759"/>
<gene>
    <name evidence="3" type="ORF">EZS28_006411</name>
</gene>
<organism evidence="3 4">
    <name type="scientific">Streblomastix strix</name>
    <dbReference type="NCBI Taxonomy" id="222440"/>
    <lineage>
        <taxon>Eukaryota</taxon>
        <taxon>Metamonada</taxon>
        <taxon>Preaxostyla</taxon>
        <taxon>Oxymonadida</taxon>
        <taxon>Streblomastigidae</taxon>
        <taxon>Streblomastix</taxon>
    </lineage>
</organism>
<comment type="caution">
    <text evidence="3">The sequence shown here is derived from an EMBL/GenBank/DDBJ whole genome shotgun (WGS) entry which is preliminary data.</text>
</comment>
<feature type="compositionally biased region" description="Basic and acidic residues" evidence="1">
    <location>
        <begin position="1026"/>
        <end position="1055"/>
    </location>
</feature>
<dbReference type="SUPFAM" id="SSF49562">
    <property type="entry name" value="C2 domain (Calcium/lipid-binding domain, CaLB)"/>
    <property type="match status" value="1"/>
</dbReference>
<name>A0A5J4WT06_9EUKA</name>
<evidence type="ECO:0000313" key="4">
    <source>
        <dbReference type="Proteomes" id="UP000324800"/>
    </source>
</evidence>
<feature type="region of interest" description="Disordered" evidence="1">
    <location>
        <begin position="1022"/>
        <end position="1070"/>
    </location>
</feature>
<feature type="domain" description="C2" evidence="2">
    <location>
        <begin position="877"/>
        <end position="996"/>
    </location>
</feature>
<feature type="region of interest" description="Disordered" evidence="1">
    <location>
        <begin position="621"/>
        <end position="689"/>
    </location>
</feature>
<dbReference type="PANTHER" id="PTHR10774">
    <property type="entry name" value="EXTENDED SYNAPTOTAGMIN-RELATED"/>
    <property type="match status" value="1"/>
</dbReference>
<proteinExistence type="predicted"/>
<dbReference type="Proteomes" id="UP000324800">
    <property type="component" value="Unassembled WGS sequence"/>
</dbReference>
<dbReference type="EMBL" id="SNRW01001041">
    <property type="protein sequence ID" value="KAA6398061.1"/>
    <property type="molecule type" value="Genomic_DNA"/>
</dbReference>
<feature type="compositionally biased region" description="Basic and acidic residues" evidence="1">
    <location>
        <begin position="60"/>
        <end position="73"/>
    </location>
</feature>
<sequence>MSQAPTSDLHRQHLKKLNKDVVKGDVSKGTGGALYEIPPGKKEMPLSGPKATANYSFNKNKAERDEEEKKKEQQRYRTMISKIAFGEDRGYNYDNYPAQPLITFFPLLVRKTTAAKHVPITAKLCIPIPDTFVFLQKDELRWWLITSDDGCLEKIEQFTNRDMMLAIGRPRGRENELTAVMKVKTRKGLNNELTILNTEDLKNLIISPPANDYILQRFIQAKGLHPWFTRVVWNYGQAAVAYNIQGRNLFSDDTEGDFRKRFTVCTDVVGHATVFKTSGIGVAEPIGITETIVNYVQRQHGIHLQQMACDFIKDANDKWWFLQVKAFRVMQDTLDAYKAAVKDKKGETAPDIQKLGLIPKANRKQEYVRLVRCKSCNAQFPMDDLVHELTMKMILQTINHLTHRGVRIPFFERTDLKVRGGETGMTRIFKVCNSCYDLFNSEKQLAKLEACFAKALGINIISNDLGEMQVVEPDTQLISVVTQTPKEIEKAHPKLQLFRLLICIYEVFNLPPGEYQLAYQLMGSTVTYPLLTEVPPEELFLEDSEKVESMGVLNKFRVHYFFADPDCFEQFLHKEQQAIRVVCLRGRHRRVGGNAPLPTQYDREAILASGVDIDELLNGGQERQGQEEEEDPWPMTSTHQLYGDNKKRKVKDGGEGALTNANKSSGGFGSTQKSTSNKDGQQGEDGSTNQAKALTPEVAAAFVGEFPVSLLAFNSQNEKGRMDLMVNMVHCNTEEMTQGFPQLKVTLAFSPCQFDMLSKTDLWQSRGLFVPHKAFFTCEPLPDDWVLLLPQNKAMQTRAMKFFPKQGYSKQLEQIVEEEGSSSGEEGGEAFFNDDIEHPLPIFREHAERLEKKKNKKGGLDVKKKFLVEKEQIDDEDEDEQKMKEEFNKEVPASKVTVTVISVANVTPVDLNGKADPYIKCIIGKDEKRTEKKADTLEAEYNETFTFNFDPAATEERDIKFELWDHDTIGDNDKIGEVKLPLREFLNNREKKTITFKGTDKQQDKDDVGQGVVEVFLEPIGDGEFAELKPPEDDGIEIKEELPGDESAKPSDAKATETAIPNPITDQKKD</sequence>
<dbReference type="AlphaFoldDB" id="A0A5J4WT06"/>
<feature type="compositionally biased region" description="Basic and acidic residues" evidence="1">
    <location>
        <begin position="17"/>
        <end position="26"/>
    </location>
</feature>
<dbReference type="CDD" id="cd00030">
    <property type="entry name" value="C2"/>
    <property type="match status" value="1"/>
</dbReference>
<accession>A0A5J4WT06</accession>
<dbReference type="Gene3D" id="2.60.40.150">
    <property type="entry name" value="C2 domain"/>
    <property type="match status" value="1"/>
</dbReference>
<evidence type="ECO:0000256" key="1">
    <source>
        <dbReference type="SAM" id="MobiDB-lite"/>
    </source>
</evidence>
<dbReference type="InterPro" id="IPR000008">
    <property type="entry name" value="C2_dom"/>
</dbReference>
<evidence type="ECO:0000313" key="3">
    <source>
        <dbReference type="EMBL" id="KAA6398061.1"/>
    </source>
</evidence>
<dbReference type="PANTHER" id="PTHR10774:SF190">
    <property type="entry name" value="C2 CALCIUM_LIPID-BINDING ENDONUCLEASE_EXONUCLEASE_PHOSPHATASE-RELATED"/>
    <property type="match status" value="1"/>
</dbReference>
<dbReference type="PROSITE" id="PS50004">
    <property type="entry name" value="C2"/>
    <property type="match status" value="1"/>
</dbReference>